<dbReference type="AlphaFoldDB" id="A0A6I4J360"/>
<dbReference type="Proteomes" id="UP000441389">
    <property type="component" value="Unassembled WGS sequence"/>
</dbReference>
<protein>
    <submittedName>
        <fullName evidence="1">Uncharacterized protein</fullName>
    </submittedName>
</protein>
<evidence type="ECO:0000313" key="1">
    <source>
        <dbReference type="EMBL" id="MVO78766.1"/>
    </source>
</evidence>
<accession>A0A6I4J360</accession>
<dbReference type="EMBL" id="WQMS01000014">
    <property type="protein sequence ID" value="MVO78766.1"/>
    <property type="molecule type" value="Genomic_DNA"/>
</dbReference>
<dbReference type="RefSeq" id="WP_157027724.1">
    <property type="nucleotide sequence ID" value="NZ_WQMS01000014.1"/>
</dbReference>
<name>A0A6I4J360_9SPHN</name>
<comment type="caution">
    <text evidence="1">The sequence shown here is derived from an EMBL/GenBank/DDBJ whole genome shotgun (WGS) entry which is preliminary data.</text>
</comment>
<keyword evidence="2" id="KW-1185">Reference proteome</keyword>
<gene>
    <name evidence="1" type="ORF">GON01_12580</name>
</gene>
<reference evidence="1 2" key="1">
    <citation type="submission" date="2019-12" db="EMBL/GenBank/DDBJ databases">
        <authorList>
            <person name="Huq M.A."/>
        </authorList>
    </citation>
    <scope>NUCLEOTIDE SEQUENCE [LARGE SCALE GENOMIC DNA]</scope>
    <source>
        <strain evidence="1 2">MAH-20</strain>
    </source>
</reference>
<organism evidence="1 2">
    <name type="scientific">Sphingomonas horti</name>
    <dbReference type="NCBI Taxonomy" id="2682842"/>
    <lineage>
        <taxon>Bacteria</taxon>
        <taxon>Pseudomonadati</taxon>
        <taxon>Pseudomonadota</taxon>
        <taxon>Alphaproteobacteria</taxon>
        <taxon>Sphingomonadales</taxon>
        <taxon>Sphingomonadaceae</taxon>
        <taxon>Sphingomonas</taxon>
    </lineage>
</organism>
<sequence>MRDEYDDCIYQALRHDFAGNLRAIANAVGHAFDRLHERLYGAPWNARNPRCKANRLTTR</sequence>
<evidence type="ECO:0000313" key="2">
    <source>
        <dbReference type="Proteomes" id="UP000441389"/>
    </source>
</evidence>
<proteinExistence type="predicted"/>